<dbReference type="GeneID" id="68852500"/>
<name>A0A897NEB0_9EURY</name>
<gene>
    <name evidence="2" type="primary">vapB38</name>
    <name evidence="2" type="ORF">HSR122_1884</name>
</gene>
<evidence type="ECO:0000313" key="2">
    <source>
        <dbReference type="EMBL" id="QSG09269.1"/>
    </source>
</evidence>
<keyword evidence="3" id="KW-1185">Reference proteome</keyword>
<dbReference type="EMBL" id="CP064788">
    <property type="protein sequence ID" value="QSG09269.1"/>
    <property type="molecule type" value="Genomic_DNA"/>
</dbReference>
<evidence type="ECO:0000313" key="3">
    <source>
        <dbReference type="Proteomes" id="UP000662973"/>
    </source>
</evidence>
<evidence type="ECO:0000256" key="1">
    <source>
        <dbReference type="SAM" id="MobiDB-lite"/>
    </source>
</evidence>
<accession>A0A897NEB0</accession>
<feature type="region of interest" description="Disordered" evidence="1">
    <location>
        <begin position="50"/>
        <end position="77"/>
    </location>
</feature>
<sequence length="77" mass="8718">MKTVRVDEWFHEYLKTEKRDDETMGEALVRLTGAPAPDPDVIAGVITEGQGEQMKNRIDRMDTSSATAMRDRMTDDS</sequence>
<dbReference type="AlphaFoldDB" id="A0A897NEB0"/>
<dbReference type="Proteomes" id="UP000662973">
    <property type="component" value="Chromosome"/>
</dbReference>
<organism evidence="2 3">
    <name type="scientific">Halapricum desulfuricans</name>
    <dbReference type="NCBI Taxonomy" id="2841257"/>
    <lineage>
        <taxon>Archaea</taxon>
        <taxon>Methanobacteriati</taxon>
        <taxon>Methanobacteriota</taxon>
        <taxon>Stenosarchaea group</taxon>
        <taxon>Halobacteria</taxon>
        <taxon>Halobacteriales</taxon>
        <taxon>Haloarculaceae</taxon>
        <taxon>Halapricum</taxon>
    </lineage>
</organism>
<protein>
    <submittedName>
        <fullName evidence="2">RHH/copG family antitoxin</fullName>
    </submittedName>
</protein>
<dbReference type="RefSeq" id="WP_229109375.1">
    <property type="nucleotide sequence ID" value="NZ_CP064788.1"/>
</dbReference>
<reference evidence="2 3" key="1">
    <citation type="submission" date="2020-11" db="EMBL/GenBank/DDBJ databases">
        <title>Carbohydrate-dependent, anaerobic sulfur respiration: A novel catabolism in halophilic archaea.</title>
        <authorList>
            <person name="Sorokin D.Y."/>
            <person name="Messina E."/>
            <person name="Smedile F."/>
            <person name="La Cono V."/>
            <person name="Hallsworth J.E."/>
            <person name="Yakimov M.M."/>
        </authorList>
    </citation>
    <scope>NUCLEOTIDE SEQUENCE [LARGE SCALE GENOMIC DNA]</scope>
    <source>
        <strain evidence="2 3">HSR12-2</strain>
    </source>
</reference>
<proteinExistence type="predicted"/>
<dbReference type="KEGG" id="hds:HSR122_1884"/>